<feature type="transmembrane region" description="Helical" evidence="1">
    <location>
        <begin position="65"/>
        <end position="87"/>
    </location>
</feature>
<evidence type="ECO:0000313" key="3">
    <source>
        <dbReference type="Proteomes" id="UP000234681"/>
    </source>
</evidence>
<dbReference type="InterPro" id="IPR026202">
    <property type="entry name" value="GOLGB1"/>
</dbReference>
<evidence type="ECO:0000313" key="2">
    <source>
        <dbReference type="EMBL" id="EDM11256.1"/>
    </source>
</evidence>
<keyword evidence="1" id="KW-0812">Transmembrane</keyword>
<dbReference type="GO" id="GO:0005794">
    <property type="term" value="C:Golgi apparatus"/>
    <property type="evidence" value="ECO:0007669"/>
    <property type="project" value="InterPro"/>
</dbReference>
<gene>
    <name evidence="2 4" type="primary">Golgb1</name>
    <name evidence="2" type="ORF">rCG_52814</name>
</gene>
<dbReference type="RGD" id="708429">
    <property type="gene designation" value="Golgb1"/>
</dbReference>
<dbReference type="AlphaFoldDB" id="A6IRA1"/>
<dbReference type="Proteomes" id="UP000234681">
    <property type="component" value="Chromosome 11"/>
</dbReference>
<dbReference type="EMBL" id="CH473967">
    <property type="protein sequence ID" value="EDM11256.1"/>
    <property type="molecule type" value="Genomic_DNA"/>
</dbReference>
<proteinExistence type="predicted"/>
<organism evidence="2 3">
    <name type="scientific">Rattus norvegicus</name>
    <name type="common">Rat</name>
    <dbReference type="NCBI Taxonomy" id="10116"/>
    <lineage>
        <taxon>Eukaryota</taxon>
        <taxon>Metazoa</taxon>
        <taxon>Chordata</taxon>
        <taxon>Craniata</taxon>
        <taxon>Vertebrata</taxon>
        <taxon>Euteleostomi</taxon>
        <taxon>Mammalia</taxon>
        <taxon>Eutheria</taxon>
        <taxon>Euarchontoglires</taxon>
        <taxon>Glires</taxon>
        <taxon>Rodentia</taxon>
        <taxon>Myomorpha</taxon>
        <taxon>Muroidea</taxon>
        <taxon>Muridae</taxon>
        <taxon>Murinae</taxon>
        <taxon>Rattus</taxon>
    </lineage>
</organism>
<protein>
    <submittedName>
        <fullName evidence="2">Golgi autoantigen, golgin subfamily b, macrogolgin 1, isoform CRA_d</fullName>
    </submittedName>
</protein>
<evidence type="ECO:0000256" key="1">
    <source>
        <dbReference type="SAM" id="Phobius"/>
    </source>
</evidence>
<dbReference type="PANTHER" id="PTHR18887:SF2">
    <property type="entry name" value="GOLGIN SUBFAMILY B MEMBER 1"/>
    <property type="match status" value="1"/>
</dbReference>
<evidence type="ECO:0000313" key="4">
    <source>
        <dbReference type="RGD" id="708429"/>
    </source>
</evidence>
<sequence length="88" mass="10028">MLYVFPQPRLEHSEWESARTPIIGACGSQEQVLLMDLPGSSCRRTRSSAGWKRVLRSLCRSRTRVPLLAAIYFLMIHVLLVLCFTGHL</sequence>
<dbReference type="PANTHER" id="PTHR18887">
    <property type="entry name" value="GOLGI-ASSOCIATED PROTEIN GCP360-RELATED"/>
    <property type="match status" value="1"/>
</dbReference>
<accession>A6IRA1</accession>
<dbReference type="AGR" id="RGD:708429"/>
<keyword evidence="1" id="KW-0472">Membrane</keyword>
<name>A6IRA1_RAT</name>
<keyword evidence="1" id="KW-1133">Transmembrane helix</keyword>
<reference evidence="3" key="1">
    <citation type="submission" date="2005-09" db="EMBL/GenBank/DDBJ databases">
        <authorList>
            <person name="Mural R.J."/>
            <person name="Li P.W."/>
            <person name="Adams M.D."/>
            <person name="Amanatides P.G."/>
            <person name="Baden-Tillson H."/>
            <person name="Barnstead M."/>
            <person name="Chin S.H."/>
            <person name="Dew I."/>
            <person name="Evans C.A."/>
            <person name="Ferriera S."/>
            <person name="Flanigan M."/>
            <person name="Fosler C."/>
            <person name="Glodek A."/>
            <person name="Gu Z."/>
            <person name="Holt R.A."/>
            <person name="Jennings D."/>
            <person name="Kraft C.L."/>
            <person name="Lu F."/>
            <person name="Nguyen T."/>
            <person name="Nusskern D.R."/>
            <person name="Pfannkoch C.M."/>
            <person name="Sitter C."/>
            <person name="Sutton G.G."/>
            <person name="Venter J.C."/>
            <person name="Wang Z."/>
            <person name="Woodage T."/>
            <person name="Zheng X.H."/>
            <person name="Zhong F."/>
        </authorList>
    </citation>
    <scope>NUCLEOTIDE SEQUENCE [LARGE SCALE GENOMIC DNA]</scope>
    <source>
        <strain>BN</strain>
        <strain evidence="3">Sprague-Dawley</strain>
    </source>
</reference>